<dbReference type="EMBL" id="CAJPDQ010000042">
    <property type="protein sequence ID" value="CAF9932084.1"/>
    <property type="molecule type" value="Genomic_DNA"/>
</dbReference>
<organism evidence="3 4">
    <name type="scientific">Gomphillus americanus</name>
    <dbReference type="NCBI Taxonomy" id="1940652"/>
    <lineage>
        <taxon>Eukaryota</taxon>
        <taxon>Fungi</taxon>
        <taxon>Dikarya</taxon>
        <taxon>Ascomycota</taxon>
        <taxon>Pezizomycotina</taxon>
        <taxon>Lecanoromycetes</taxon>
        <taxon>OSLEUM clade</taxon>
        <taxon>Ostropomycetidae</taxon>
        <taxon>Ostropales</taxon>
        <taxon>Graphidaceae</taxon>
        <taxon>Gomphilloideae</taxon>
        <taxon>Gomphillus</taxon>
    </lineage>
</organism>
<reference evidence="3" key="1">
    <citation type="submission" date="2021-03" db="EMBL/GenBank/DDBJ databases">
        <authorList>
            <person name="Tagirdzhanova G."/>
        </authorList>
    </citation>
    <scope>NUCLEOTIDE SEQUENCE</scope>
</reference>
<name>A0A8H3FZK7_9LECA</name>
<keyword evidence="2" id="KW-0732">Signal</keyword>
<proteinExistence type="predicted"/>
<feature type="region of interest" description="Disordered" evidence="1">
    <location>
        <begin position="50"/>
        <end position="216"/>
    </location>
</feature>
<sequence length="365" mass="38823">MKHTILFLVLSVTSITTAAPNNRYGANTETWRQGKYIPIQARDLDQNSFSIILPRNPSGPSSSGQARSDRENPRSQNRDTTPRPPPTEVLSEGVGRSQRPARERGRNSIRSSTPAQINDPIRGNTSNQRVSPAISNASSRSSSPTQSQPSDETYRSARSRSRSPVSLGSIRRATSIPHHSQSPARSVSSSTSGSSGSDDYPMGTHGEIPFPYDTIPPTSAAAGVRGPAVLSKSAPHMETSGGTIPYGYTGSTHVVNPYKSKVTGIAYVGVSKASAVGDTASARVTTGPRSWGRLTASTTTGAEVIHVNPNSTRKIRAQTEEPGNTQARATAQLWGAGSFSARGRNLRRRALSRSGDLTGFVVYPL</sequence>
<feature type="compositionally biased region" description="Low complexity" evidence="1">
    <location>
        <begin position="131"/>
        <end position="150"/>
    </location>
</feature>
<accession>A0A8H3FZK7</accession>
<dbReference type="AlphaFoldDB" id="A0A8H3FZK7"/>
<evidence type="ECO:0000313" key="4">
    <source>
        <dbReference type="Proteomes" id="UP000664169"/>
    </source>
</evidence>
<feature type="signal peptide" evidence="2">
    <location>
        <begin position="1"/>
        <end position="18"/>
    </location>
</feature>
<comment type="caution">
    <text evidence="3">The sequence shown here is derived from an EMBL/GenBank/DDBJ whole genome shotgun (WGS) entry which is preliminary data.</text>
</comment>
<evidence type="ECO:0000313" key="3">
    <source>
        <dbReference type="EMBL" id="CAF9932084.1"/>
    </source>
</evidence>
<evidence type="ECO:0000256" key="1">
    <source>
        <dbReference type="SAM" id="MobiDB-lite"/>
    </source>
</evidence>
<evidence type="ECO:0000256" key="2">
    <source>
        <dbReference type="SAM" id="SignalP"/>
    </source>
</evidence>
<keyword evidence="4" id="KW-1185">Reference proteome</keyword>
<protein>
    <submittedName>
        <fullName evidence="3">Uncharacterized protein</fullName>
    </submittedName>
</protein>
<feature type="compositionally biased region" description="Low complexity" evidence="1">
    <location>
        <begin position="180"/>
        <end position="197"/>
    </location>
</feature>
<gene>
    <name evidence="3" type="ORF">GOMPHAMPRED_006483</name>
</gene>
<feature type="chain" id="PRO_5034677974" evidence="2">
    <location>
        <begin position="19"/>
        <end position="365"/>
    </location>
</feature>
<feature type="compositionally biased region" description="Basic and acidic residues" evidence="1">
    <location>
        <begin position="67"/>
        <end position="81"/>
    </location>
</feature>
<dbReference type="Proteomes" id="UP000664169">
    <property type="component" value="Unassembled WGS sequence"/>
</dbReference>